<dbReference type="PANTHER" id="PTHR35910:SF6">
    <property type="entry name" value="2EXR DOMAIN-CONTAINING PROTEIN"/>
    <property type="match status" value="1"/>
</dbReference>
<dbReference type="EMBL" id="RCSW01000004">
    <property type="protein sequence ID" value="KAF7950808.1"/>
    <property type="molecule type" value="Genomic_DNA"/>
</dbReference>
<sequence length="434" mass="49417">MGAVIKRSNVMASFTGTNITLHENVSFPLFSTFPLEIRRQIWKHALIGPHIHIVSSHVATRSRITEIMQTCKEAYDEGIQLQFSHFTFCNYGSWGDENCHAQLPKHYMDPNADIMWLVDNSECKLPTSLALYEGRPTYRMVKIFAINHQLWHDPRPQLDSNVMSWTLGTVAFLPYQMCEEIYVVLNDVAFTLDHGVTFIEPVDGHDEPLSSRKFTSQGYEKPNSILFKEAERRKKNLEDFRTQLSKFEDDYQENISEHTWFKYPPIIRYVIAKPGGTPSLFTCIKNQKPTVVGHKSLTPLNTVSLPDHLKDLVSNNDDDSWFPVENDADDYTSDSAEEDVYEDDLEYDSHAGDEDVEDDEGDEGDDKEEAEAENKNPGFSTSLNTDSDDRTFRTVPFSSAVEALDYQDYAAFTNNGDGMGNDQMPLADENDADL</sequence>
<dbReference type="Proteomes" id="UP000710849">
    <property type="component" value="Unassembled WGS sequence"/>
</dbReference>
<dbReference type="Pfam" id="PF20150">
    <property type="entry name" value="2EXR"/>
    <property type="match status" value="1"/>
</dbReference>
<gene>
    <name evidence="3" type="ORF">EAE97_002360</name>
</gene>
<feature type="compositionally biased region" description="Acidic residues" evidence="1">
    <location>
        <begin position="354"/>
        <end position="371"/>
    </location>
</feature>
<dbReference type="RefSeq" id="XP_038736077.1">
    <property type="nucleotide sequence ID" value="XM_038872871.1"/>
</dbReference>
<evidence type="ECO:0000256" key="1">
    <source>
        <dbReference type="SAM" id="MobiDB-lite"/>
    </source>
</evidence>
<name>A0A9P5M585_9HELO</name>
<feature type="compositionally biased region" description="Acidic residues" evidence="1">
    <location>
        <begin position="316"/>
        <end position="346"/>
    </location>
</feature>
<dbReference type="AlphaFoldDB" id="A0A9P5M585"/>
<protein>
    <recommendedName>
        <fullName evidence="2">2EXR domain-containing protein</fullName>
    </recommendedName>
</protein>
<dbReference type="PANTHER" id="PTHR35910">
    <property type="entry name" value="2EXR DOMAIN-CONTAINING PROTEIN"/>
    <property type="match status" value="1"/>
</dbReference>
<proteinExistence type="predicted"/>
<reference evidence="3 4" key="1">
    <citation type="journal article" date="2020" name="Genome Biol. Evol.">
        <title>Comparative genomics of Sclerotiniaceae.</title>
        <authorList>
            <person name="Valero Jimenez C.A."/>
            <person name="Steentjes M."/>
            <person name="Scholten O.E."/>
            <person name="Van Kan J.A.L."/>
        </authorList>
    </citation>
    <scope>NUCLEOTIDE SEQUENCE [LARGE SCALE GENOMIC DNA]</scope>
    <source>
        <strain evidence="3 4">MUCL 94</strain>
    </source>
</reference>
<dbReference type="GeneID" id="62145949"/>
<feature type="domain" description="2EXR" evidence="2">
    <location>
        <begin position="27"/>
        <end position="115"/>
    </location>
</feature>
<organism evidence="3 4">
    <name type="scientific">Botrytis byssoidea</name>
    <dbReference type="NCBI Taxonomy" id="139641"/>
    <lineage>
        <taxon>Eukaryota</taxon>
        <taxon>Fungi</taxon>
        <taxon>Dikarya</taxon>
        <taxon>Ascomycota</taxon>
        <taxon>Pezizomycotina</taxon>
        <taxon>Leotiomycetes</taxon>
        <taxon>Helotiales</taxon>
        <taxon>Sclerotiniaceae</taxon>
        <taxon>Botrytis</taxon>
    </lineage>
</organism>
<dbReference type="InterPro" id="IPR045518">
    <property type="entry name" value="2EXR"/>
</dbReference>
<keyword evidence="4" id="KW-1185">Reference proteome</keyword>
<evidence type="ECO:0000313" key="4">
    <source>
        <dbReference type="Proteomes" id="UP000710849"/>
    </source>
</evidence>
<accession>A0A9P5M585</accession>
<evidence type="ECO:0000313" key="3">
    <source>
        <dbReference type="EMBL" id="KAF7950808.1"/>
    </source>
</evidence>
<feature type="region of interest" description="Disordered" evidence="1">
    <location>
        <begin position="315"/>
        <end position="391"/>
    </location>
</feature>
<feature type="region of interest" description="Disordered" evidence="1">
    <location>
        <begin position="411"/>
        <end position="434"/>
    </location>
</feature>
<comment type="caution">
    <text evidence="3">The sequence shown here is derived from an EMBL/GenBank/DDBJ whole genome shotgun (WGS) entry which is preliminary data.</text>
</comment>
<evidence type="ECO:0000259" key="2">
    <source>
        <dbReference type="Pfam" id="PF20150"/>
    </source>
</evidence>